<dbReference type="EMBL" id="JBHTBJ010000018">
    <property type="protein sequence ID" value="MFC7276884.1"/>
    <property type="molecule type" value="Genomic_DNA"/>
</dbReference>
<proteinExistence type="inferred from homology"/>
<dbReference type="CDD" id="cd02440">
    <property type="entry name" value="AdoMet_MTases"/>
    <property type="match status" value="1"/>
</dbReference>
<evidence type="ECO:0000313" key="13">
    <source>
        <dbReference type="Proteomes" id="UP001596548"/>
    </source>
</evidence>
<evidence type="ECO:0000256" key="1">
    <source>
        <dbReference type="ARBA" id="ARBA00004496"/>
    </source>
</evidence>
<dbReference type="InterPro" id="IPR000682">
    <property type="entry name" value="PCMT"/>
</dbReference>
<dbReference type="Gene3D" id="3.40.50.150">
    <property type="entry name" value="Vaccinia Virus protein VP39"/>
    <property type="match status" value="1"/>
</dbReference>
<evidence type="ECO:0000256" key="6">
    <source>
        <dbReference type="ARBA" id="ARBA00022603"/>
    </source>
</evidence>
<evidence type="ECO:0000256" key="4">
    <source>
        <dbReference type="ARBA" id="ARBA00013346"/>
    </source>
</evidence>
<evidence type="ECO:0000256" key="8">
    <source>
        <dbReference type="ARBA" id="ARBA00022691"/>
    </source>
</evidence>
<evidence type="ECO:0000256" key="11">
    <source>
        <dbReference type="ARBA" id="ARBA00031350"/>
    </source>
</evidence>
<keyword evidence="8" id="KW-0949">S-adenosyl-L-methionine</keyword>
<dbReference type="Pfam" id="PF01135">
    <property type="entry name" value="PCMT"/>
    <property type="match status" value="1"/>
</dbReference>
<dbReference type="Proteomes" id="UP001596548">
    <property type="component" value="Unassembled WGS sequence"/>
</dbReference>
<evidence type="ECO:0000256" key="2">
    <source>
        <dbReference type="ARBA" id="ARBA00005369"/>
    </source>
</evidence>
<evidence type="ECO:0000256" key="5">
    <source>
        <dbReference type="ARBA" id="ARBA00022490"/>
    </source>
</evidence>
<keyword evidence="13" id="KW-1185">Reference proteome</keyword>
<evidence type="ECO:0000256" key="9">
    <source>
        <dbReference type="ARBA" id="ARBA00030757"/>
    </source>
</evidence>
<dbReference type="PANTHER" id="PTHR11579:SF0">
    <property type="entry name" value="PROTEIN-L-ISOASPARTATE(D-ASPARTATE) O-METHYLTRANSFERASE"/>
    <property type="match status" value="1"/>
</dbReference>
<keyword evidence="7" id="KW-0808">Transferase</keyword>
<evidence type="ECO:0000256" key="3">
    <source>
        <dbReference type="ARBA" id="ARBA00011890"/>
    </source>
</evidence>
<reference evidence="13" key="1">
    <citation type="journal article" date="2019" name="Int. J. Syst. Evol. Microbiol.">
        <title>The Global Catalogue of Microorganisms (GCM) 10K type strain sequencing project: providing services to taxonomists for standard genome sequencing and annotation.</title>
        <authorList>
            <consortium name="The Broad Institute Genomics Platform"/>
            <consortium name="The Broad Institute Genome Sequencing Center for Infectious Disease"/>
            <person name="Wu L."/>
            <person name="Ma J."/>
        </authorList>
    </citation>
    <scope>NUCLEOTIDE SEQUENCE [LARGE SCALE GENOMIC DNA]</scope>
    <source>
        <strain evidence="13">XZYJT-10</strain>
    </source>
</reference>
<comment type="similarity">
    <text evidence="2">Belongs to the methyltransferase superfamily. L-isoaspartyl/D-aspartyl protein methyltransferase family.</text>
</comment>
<dbReference type="RefSeq" id="WP_378971781.1">
    <property type="nucleotide sequence ID" value="NZ_JBHTBJ010000018.1"/>
</dbReference>
<protein>
    <recommendedName>
        <fullName evidence="4">Protein-L-isoaspartate O-methyltransferase</fullName>
        <ecNumber evidence="3">2.1.1.77</ecNumber>
    </recommendedName>
    <alternativeName>
        <fullName evidence="11">L-isoaspartyl protein carboxyl methyltransferase</fullName>
    </alternativeName>
    <alternativeName>
        <fullName evidence="9">Protein L-isoaspartyl methyltransferase</fullName>
    </alternativeName>
    <alternativeName>
        <fullName evidence="10">Protein-beta-aspartate methyltransferase</fullName>
    </alternativeName>
</protein>
<dbReference type="InterPro" id="IPR029063">
    <property type="entry name" value="SAM-dependent_MTases_sf"/>
</dbReference>
<evidence type="ECO:0000313" key="12">
    <source>
        <dbReference type="EMBL" id="MFC7276884.1"/>
    </source>
</evidence>
<dbReference type="EC" id="2.1.1.77" evidence="3"/>
<comment type="subcellular location">
    <subcellularLocation>
        <location evidence="1">Cytoplasm</location>
    </subcellularLocation>
</comment>
<accession>A0ABW2HZ29</accession>
<gene>
    <name evidence="12" type="ORF">ACFQS1_23075</name>
</gene>
<dbReference type="SUPFAM" id="SSF53335">
    <property type="entry name" value="S-adenosyl-L-methionine-dependent methyltransferases"/>
    <property type="match status" value="1"/>
</dbReference>
<name>A0ABW2HZ29_9ACTN</name>
<sequence>MTGPRGDYLEQIRRGGADLPPELAAAFAKVPREAFVPDGFQRRDGSWVRPADPEFLATVYSDDVLVTKVDNKIPVSSSSQPSLMAIMIMALRVTPGLRILEIGAGTGYNAALLASLGATVTSIDVQEDVAVRARAALARAGVSGVRVEHGDGYAGRPGDRFDRVIVTVGIGGVSPQWLAQLTPGGFVLAPVKHAGTHPVLVVSGPPGGPVIATPVCPSGFMLAAGPLTADHPGAFPSPAGPLPELSPVAPPRFDPPLDEIAYRDLWYAAGAWSRRAAHVAVPGRDQGCLALLDESRTDGAVIYPDGSIHTGNSADLVPAAADILDRWTAAGRPTMRAWRVSFTLTGDPAAPIWAPDAWELS</sequence>
<keyword evidence="5" id="KW-0963">Cytoplasm</keyword>
<comment type="caution">
    <text evidence="12">The sequence shown here is derived from an EMBL/GenBank/DDBJ whole genome shotgun (WGS) entry which is preliminary data.</text>
</comment>
<evidence type="ECO:0000256" key="10">
    <source>
        <dbReference type="ARBA" id="ARBA00031323"/>
    </source>
</evidence>
<keyword evidence="6" id="KW-0489">Methyltransferase</keyword>
<dbReference type="PANTHER" id="PTHR11579">
    <property type="entry name" value="PROTEIN-L-ISOASPARTATE O-METHYLTRANSFERASE"/>
    <property type="match status" value="1"/>
</dbReference>
<organism evidence="12 13">
    <name type="scientific">Paractinoplanes rhizophilus</name>
    <dbReference type="NCBI Taxonomy" id="1416877"/>
    <lineage>
        <taxon>Bacteria</taxon>
        <taxon>Bacillati</taxon>
        <taxon>Actinomycetota</taxon>
        <taxon>Actinomycetes</taxon>
        <taxon>Micromonosporales</taxon>
        <taxon>Micromonosporaceae</taxon>
        <taxon>Paractinoplanes</taxon>
    </lineage>
</organism>
<evidence type="ECO:0000256" key="7">
    <source>
        <dbReference type="ARBA" id="ARBA00022679"/>
    </source>
</evidence>